<evidence type="ECO:0000259" key="8">
    <source>
        <dbReference type="Pfam" id="PF01545"/>
    </source>
</evidence>
<feature type="transmembrane region" description="Helical" evidence="7">
    <location>
        <begin position="15"/>
        <end position="36"/>
    </location>
</feature>
<comment type="caution">
    <text evidence="10">The sequence shown here is derived from an EMBL/GenBank/DDBJ whole genome shotgun (WGS) entry which is preliminary data.</text>
</comment>
<accession>A0A8J6N3V3</accession>
<reference evidence="10 11" key="1">
    <citation type="submission" date="2020-08" db="EMBL/GenBank/DDBJ databases">
        <title>Bridging the membrane lipid divide: bacteria of the FCB group superphylum have the potential to synthesize archaeal ether lipids.</title>
        <authorList>
            <person name="Villanueva L."/>
            <person name="Von Meijenfeldt F.A.B."/>
            <person name="Westbye A.B."/>
            <person name="Yadav S."/>
            <person name="Hopmans E.C."/>
            <person name="Dutilh B.E."/>
            <person name="Sinninghe Damste J.S."/>
        </authorList>
    </citation>
    <scope>NUCLEOTIDE SEQUENCE [LARGE SCALE GENOMIC DNA]</scope>
    <source>
        <strain evidence="10">NIOZ-UU27</strain>
    </source>
</reference>
<dbReference type="SUPFAM" id="SSF160240">
    <property type="entry name" value="Cation efflux protein cytoplasmic domain-like"/>
    <property type="match status" value="1"/>
</dbReference>
<keyword evidence="4 7" id="KW-0812">Transmembrane</keyword>
<organism evidence="10 11">
    <name type="scientific">Candidatus Desulfacyla euxinica</name>
    <dbReference type="NCBI Taxonomy" id="2841693"/>
    <lineage>
        <taxon>Bacteria</taxon>
        <taxon>Deltaproteobacteria</taxon>
        <taxon>Candidatus Desulfacyla</taxon>
    </lineage>
</organism>
<dbReference type="FunFam" id="1.20.1510.10:FF:000006">
    <property type="entry name" value="Divalent cation efflux transporter"/>
    <property type="match status" value="1"/>
</dbReference>
<dbReference type="Gene3D" id="3.30.70.1350">
    <property type="entry name" value="Cation efflux protein, cytoplasmic domain"/>
    <property type="match status" value="1"/>
</dbReference>
<evidence type="ECO:0000256" key="5">
    <source>
        <dbReference type="ARBA" id="ARBA00022989"/>
    </source>
</evidence>
<name>A0A8J6N3V3_9DELT</name>
<evidence type="ECO:0000313" key="11">
    <source>
        <dbReference type="Proteomes" id="UP000650524"/>
    </source>
</evidence>
<dbReference type="PANTHER" id="PTHR43840:SF15">
    <property type="entry name" value="MITOCHONDRIAL METAL TRANSPORTER 1-RELATED"/>
    <property type="match status" value="1"/>
</dbReference>
<evidence type="ECO:0000256" key="4">
    <source>
        <dbReference type="ARBA" id="ARBA00022692"/>
    </source>
</evidence>
<dbReference type="InterPro" id="IPR058533">
    <property type="entry name" value="Cation_efflux_TM"/>
</dbReference>
<dbReference type="AlphaFoldDB" id="A0A8J6N3V3"/>
<feature type="transmembrane region" description="Helical" evidence="7">
    <location>
        <begin position="84"/>
        <end position="106"/>
    </location>
</feature>
<dbReference type="SUPFAM" id="SSF161111">
    <property type="entry name" value="Cation efflux protein transmembrane domain-like"/>
    <property type="match status" value="1"/>
</dbReference>
<dbReference type="InterPro" id="IPR002524">
    <property type="entry name" value="Cation_efflux"/>
</dbReference>
<keyword evidence="6 7" id="KW-0472">Membrane</keyword>
<protein>
    <submittedName>
        <fullName evidence="10">Cation transporter</fullName>
    </submittedName>
</protein>
<dbReference type="GO" id="GO:0016020">
    <property type="term" value="C:membrane"/>
    <property type="evidence" value="ECO:0007669"/>
    <property type="project" value="UniProtKB-SubCell"/>
</dbReference>
<evidence type="ECO:0000256" key="3">
    <source>
        <dbReference type="ARBA" id="ARBA00022448"/>
    </source>
</evidence>
<dbReference type="InterPro" id="IPR050291">
    <property type="entry name" value="CDF_Transporter"/>
</dbReference>
<dbReference type="Pfam" id="PF01545">
    <property type="entry name" value="Cation_efflux"/>
    <property type="match status" value="1"/>
</dbReference>
<dbReference type="InterPro" id="IPR027470">
    <property type="entry name" value="Cation_efflux_CTD"/>
</dbReference>
<dbReference type="PROSITE" id="PS51257">
    <property type="entry name" value="PROKAR_LIPOPROTEIN"/>
    <property type="match status" value="1"/>
</dbReference>
<evidence type="ECO:0000256" key="1">
    <source>
        <dbReference type="ARBA" id="ARBA00004141"/>
    </source>
</evidence>
<feature type="domain" description="Cation efflux protein transmembrane" evidence="8">
    <location>
        <begin position="17"/>
        <end position="209"/>
    </location>
</feature>
<gene>
    <name evidence="10" type="ORF">H8E19_16955</name>
</gene>
<dbReference type="PANTHER" id="PTHR43840">
    <property type="entry name" value="MITOCHONDRIAL METAL TRANSPORTER 1-RELATED"/>
    <property type="match status" value="1"/>
</dbReference>
<comment type="subcellular location">
    <subcellularLocation>
        <location evidence="1">Membrane</location>
        <topology evidence="1">Multi-pass membrane protein</topology>
    </subcellularLocation>
</comment>
<dbReference type="NCBIfam" id="TIGR01297">
    <property type="entry name" value="CDF"/>
    <property type="match status" value="1"/>
</dbReference>
<dbReference type="EMBL" id="JACNJD010000345">
    <property type="protein sequence ID" value="MBC8179096.1"/>
    <property type="molecule type" value="Genomic_DNA"/>
</dbReference>
<keyword evidence="3" id="KW-0813">Transport</keyword>
<dbReference type="GO" id="GO:0008324">
    <property type="term" value="F:monoatomic cation transmembrane transporter activity"/>
    <property type="evidence" value="ECO:0007669"/>
    <property type="project" value="InterPro"/>
</dbReference>
<feature type="transmembrane region" description="Helical" evidence="7">
    <location>
        <begin position="182"/>
        <end position="200"/>
    </location>
</feature>
<evidence type="ECO:0000313" key="10">
    <source>
        <dbReference type="EMBL" id="MBC8179096.1"/>
    </source>
</evidence>
<proteinExistence type="inferred from homology"/>
<evidence type="ECO:0000259" key="9">
    <source>
        <dbReference type="Pfam" id="PF16916"/>
    </source>
</evidence>
<comment type="similarity">
    <text evidence="2">Belongs to the cation diffusion facilitator (CDF) transporter (TC 2.A.4) family.</text>
</comment>
<dbReference type="InterPro" id="IPR027469">
    <property type="entry name" value="Cation_efflux_TMD_sf"/>
</dbReference>
<dbReference type="Proteomes" id="UP000650524">
    <property type="component" value="Unassembled WGS sequence"/>
</dbReference>
<keyword evidence="5 7" id="KW-1133">Transmembrane helix</keyword>
<evidence type="ECO:0000256" key="6">
    <source>
        <dbReference type="ARBA" id="ARBA00023136"/>
    </source>
</evidence>
<evidence type="ECO:0000256" key="7">
    <source>
        <dbReference type="SAM" id="Phobius"/>
    </source>
</evidence>
<evidence type="ECO:0000256" key="2">
    <source>
        <dbReference type="ARBA" id="ARBA00008114"/>
    </source>
</evidence>
<feature type="domain" description="Cation efflux protein cytoplasmic" evidence="9">
    <location>
        <begin position="215"/>
        <end position="292"/>
    </location>
</feature>
<dbReference type="Pfam" id="PF16916">
    <property type="entry name" value="ZT_dimer"/>
    <property type="match status" value="1"/>
</dbReference>
<dbReference type="Gene3D" id="1.20.1510.10">
    <property type="entry name" value="Cation efflux protein transmembrane domain"/>
    <property type="match status" value="1"/>
</dbReference>
<dbReference type="InterPro" id="IPR036837">
    <property type="entry name" value="Cation_efflux_CTD_sf"/>
</dbReference>
<sequence length="300" mass="32671">MSQVDRDTRNAGRKVTWIGAIANTLLIGCKFAAGIFGHSQALIADAVHSVSDLFTDIIVLLGLKIGKKAPDEEHHFGHARIETLASAVVGLSLIATAIYLGIEAGLNIYRHTEYHPTKLALIGAGVSIAVKEALYHYTVRVGRRIKSQLIVSNAWHHRSDSLSSVAVLIGVTGALIKPSWHILDAFAALLVSFFIVKVGLEILGKSLREFTDTAPSPEIIDNITHCTKNVEGVLDTHDLKIRTSGGFYQMETHIVVDGQLTVTEGHRIAKAVERCLIEEVEDLERVIVHVDPAVEDENAE</sequence>